<dbReference type="GO" id="GO:0000976">
    <property type="term" value="F:transcription cis-regulatory region binding"/>
    <property type="evidence" value="ECO:0007669"/>
    <property type="project" value="TreeGrafter"/>
</dbReference>
<dbReference type="Proteomes" id="UP000326903">
    <property type="component" value="Unassembled WGS sequence"/>
</dbReference>
<feature type="modified residue" description="4-aspartylphosphate" evidence="2">
    <location>
        <position position="55"/>
    </location>
</feature>
<dbReference type="InterPro" id="IPR011006">
    <property type="entry name" value="CheY-like_superfamily"/>
</dbReference>
<name>A0A5J5IMR1_9BACT</name>
<evidence type="ECO:0000313" key="6">
    <source>
        <dbReference type="Proteomes" id="UP000326903"/>
    </source>
</evidence>
<reference evidence="5 6" key="1">
    <citation type="submission" date="2019-09" db="EMBL/GenBank/DDBJ databases">
        <title>Draft genome sequence of Ginsengibacter sp. BR5-29.</title>
        <authorList>
            <person name="Im W.-T."/>
        </authorList>
    </citation>
    <scope>NUCLEOTIDE SEQUENCE [LARGE SCALE GENOMIC DNA]</scope>
    <source>
        <strain evidence="5 6">BR5-29</strain>
    </source>
</reference>
<feature type="domain" description="HTH LytTR-type" evidence="4">
    <location>
        <begin position="137"/>
        <end position="236"/>
    </location>
</feature>
<evidence type="ECO:0000313" key="5">
    <source>
        <dbReference type="EMBL" id="KAA9040822.1"/>
    </source>
</evidence>
<dbReference type="PROSITE" id="PS50930">
    <property type="entry name" value="HTH_LYTTR"/>
    <property type="match status" value="1"/>
</dbReference>
<organism evidence="5 6">
    <name type="scientific">Ginsengibacter hankyongi</name>
    <dbReference type="NCBI Taxonomy" id="2607284"/>
    <lineage>
        <taxon>Bacteria</taxon>
        <taxon>Pseudomonadati</taxon>
        <taxon>Bacteroidota</taxon>
        <taxon>Chitinophagia</taxon>
        <taxon>Chitinophagales</taxon>
        <taxon>Chitinophagaceae</taxon>
        <taxon>Ginsengibacter</taxon>
    </lineage>
</organism>
<proteinExistence type="predicted"/>
<dbReference type="InterPro" id="IPR039420">
    <property type="entry name" value="WalR-like"/>
</dbReference>
<dbReference type="SUPFAM" id="SSF52172">
    <property type="entry name" value="CheY-like"/>
    <property type="match status" value="1"/>
</dbReference>
<dbReference type="EMBL" id="VYQF01000001">
    <property type="protein sequence ID" value="KAA9040822.1"/>
    <property type="molecule type" value="Genomic_DNA"/>
</dbReference>
<dbReference type="GO" id="GO:0000156">
    <property type="term" value="F:phosphorelay response regulator activity"/>
    <property type="evidence" value="ECO:0007669"/>
    <property type="project" value="TreeGrafter"/>
</dbReference>
<dbReference type="GO" id="GO:0005829">
    <property type="term" value="C:cytosol"/>
    <property type="evidence" value="ECO:0007669"/>
    <property type="project" value="TreeGrafter"/>
</dbReference>
<dbReference type="Pfam" id="PF00072">
    <property type="entry name" value="Response_reg"/>
    <property type="match status" value="1"/>
</dbReference>
<dbReference type="PANTHER" id="PTHR48111">
    <property type="entry name" value="REGULATOR OF RPOS"/>
    <property type="match status" value="1"/>
</dbReference>
<dbReference type="GO" id="GO:0006355">
    <property type="term" value="P:regulation of DNA-templated transcription"/>
    <property type="evidence" value="ECO:0007669"/>
    <property type="project" value="TreeGrafter"/>
</dbReference>
<dbReference type="InterPro" id="IPR001789">
    <property type="entry name" value="Sig_transdc_resp-reg_receiver"/>
</dbReference>
<sequence>MKLRCLLIDDEPPALKVLAKYISSLNELEIVGQCRNAIEALSVLRQKTVDVIFLDIKMPRIIGTEFLKNLSHPPKVIFVTAYREHAVDGFELDAVDYLVKPVSFERFFKAITKLNRLTGREVPATTTNEAPNPAAFIYLKVDRDMKKFFVNEIEYIESWKDYVKIFLTGNRHFLVKRPISAIENILSDHKFIRVHRSYIVSLSKISGYNAFFLQIGKYEIPMGRLYKQSVMERLQNIE</sequence>
<dbReference type="PROSITE" id="PS50110">
    <property type="entry name" value="RESPONSE_REGULATORY"/>
    <property type="match status" value="1"/>
</dbReference>
<evidence type="ECO:0000256" key="2">
    <source>
        <dbReference type="PROSITE-ProRule" id="PRU00169"/>
    </source>
</evidence>
<dbReference type="InterPro" id="IPR007492">
    <property type="entry name" value="LytTR_DNA-bd_dom"/>
</dbReference>
<keyword evidence="1" id="KW-0238">DNA-binding</keyword>
<dbReference type="Gene3D" id="3.40.50.2300">
    <property type="match status" value="1"/>
</dbReference>
<dbReference type="AlphaFoldDB" id="A0A5J5IMR1"/>
<accession>A0A5J5IMR1</accession>
<dbReference type="PANTHER" id="PTHR48111:SF17">
    <property type="entry name" value="TRANSCRIPTIONAL REGULATORY PROTEIN YPDB"/>
    <property type="match status" value="1"/>
</dbReference>
<keyword evidence="6" id="KW-1185">Reference proteome</keyword>
<dbReference type="RefSeq" id="WP_150412910.1">
    <property type="nucleotide sequence ID" value="NZ_VYQF01000001.1"/>
</dbReference>
<evidence type="ECO:0000259" key="3">
    <source>
        <dbReference type="PROSITE" id="PS50110"/>
    </source>
</evidence>
<keyword evidence="2" id="KW-0597">Phosphoprotein</keyword>
<evidence type="ECO:0000259" key="4">
    <source>
        <dbReference type="PROSITE" id="PS50930"/>
    </source>
</evidence>
<feature type="domain" description="Response regulatory" evidence="3">
    <location>
        <begin position="4"/>
        <end position="115"/>
    </location>
</feature>
<protein>
    <submittedName>
        <fullName evidence="5">Response regulator transcription factor</fullName>
    </submittedName>
</protein>
<dbReference type="Gene3D" id="2.40.50.1020">
    <property type="entry name" value="LytTr DNA-binding domain"/>
    <property type="match status" value="1"/>
</dbReference>
<dbReference type="SMART" id="SM00448">
    <property type="entry name" value="REC"/>
    <property type="match status" value="1"/>
</dbReference>
<dbReference type="GO" id="GO:0032993">
    <property type="term" value="C:protein-DNA complex"/>
    <property type="evidence" value="ECO:0007669"/>
    <property type="project" value="TreeGrafter"/>
</dbReference>
<gene>
    <name evidence="5" type="ORF">FW778_01920</name>
</gene>
<dbReference type="Pfam" id="PF04397">
    <property type="entry name" value="LytTR"/>
    <property type="match status" value="1"/>
</dbReference>
<dbReference type="SMART" id="SM00850">
    <property type="entry name" value="LytTR"/>
    <property type="match status" value="1"/>
</dbReference>
<evidence type="ECO:0000256" key="1">
    <source>
        <dbReference type="ARBA" id="ARBA00023125"/>
    </source>
</evidence>
<comment type="caution">
    <text evidence="5">The sequence shown here is derived from an EMBL/GenBank/DDBJ whole genome shotgun (WGS) entry which is preliminary data.</text>
</comment>